<proteinExistence type="predicted"/>
<reference evidence="1 2" key="1">
    <citation type="journal article" date="2015" name="Genome Announc.">
        <title>Complete Genome Sequence of Spiroplasma litorale TN-1T (DSM 21781), a Bacterium Isolated from a Green-Eyed Horsefly (Tabanus nigrovittatus).</title>
        <authorList>
            <person name="Lo W.S."/>
            <person name="Lai Y.C."/>
            <person name="Lien Y.W."/>
            <person name="Wang T.H."/>
            <person name="Kuo C.H."/>
        </authorList>
    </citation>
    <scope>NUCLEOTIDE SEQUENCE [LARGE SCALE GENOMIC DNA]</scope>
    <source>
        <strain evidence="1 2">TN-1</strain>
    </source>
</reference>
<dbReference type="KEGG" id="sll:SLITO_v1c03190"/>
<dbReference type="STRING" id="216942.SLITO_v1c03190"/>
<dbReference type="Proteomes" id="UP000067476">
    <property type="component" value="Chromosome"/>
</dbReference>
<accession>A0A0K1W0X5</accession>
<dbReference type="RefSeq" id="WP_075058069.1">
    <property type="nucleotide sequence ID" value="NZ_CP012357.1"/>
</dbReference>
<dbReference type="PATRIC" id="fig|216942.3.peg.322"/>
<protein>
    <submittedName>
        <fullName evidence="1">Uncharacterized protein</fullName>
    </submittedName>
</protein>
<dbReference type="EMBL" id="CP012357">
    <property type="protein sequence ID" value="AKX33974.1"/>
    <property type="molecule type" value="Genomic_DNA"/>
</dbReference>
<dbReference type="OrthoDB" id="389225at2"/>
<evidence type="ECO:0000313" key="1">
    <source>
        <dbReference type="EMBL" id="AKX33974.1"/>
    </source>
</evidence>
<sequence length="214" mass="25272">MNCCKCNVETIKNCICAIQNCECNINNLADCWCCVEDMWLKLVDNNNSFKYLTNILEEAIKNKKIEKIVREEFSQLKKDIFSNKKQKSKTINKSYLDLIETNIDPVLVVQSFHANLITKIIYFVNELNYYLEIINLVVEVFPSFNISIDYEKIDQYINSVDKILPFIVNEFKSIKKEIDNSFEYEMLKAKLFDLDELVIRIKDKIEVKTIYNNK</sequence>
<name>A0A0K1W0X5_9MOLU</name>
<dbReference type="AlphaFoldDB" id="A0A0K1W0X5"/>
<organism evidence="1 2">
    <name type="scientific">Spiroplasma litorale</name>
    <dbReference type="NCBI Taxonomy" id="216942"/>
    <lineage>
        <taxon>Bacteria</taxon>
        <taxon>Bacillati</taxon>
        <taxon>Mycoplasmatota</taxon>
        <taxon>Mollicutes</taxon>
        <taxon>Entomoplasmatales</taxon>
        <taxon>Spiroplasmataceae</taxon>
        <taxon>Spiroplasma</taxon>
    </lineage>
</organism>
<evidence type="ECO:0000313" key="2">
    <source>
        <dbReference type="Proteomes" id="UP000067476"/>
    </source>
</evidence>
<keyword evidence="2" id="KW-1185">Reference proteome</keyword>
<gene>
    <name evidence="1" type="ORF">SLITO_v1c03190</name>
</gene>